<evidence type="ECO:0000259" key="6">
    <source>
        <dbReference type="PROSITE" id="PS50134"/>
    </source>
</evidence>
<dbReference type="InterPro" id="IPR035898">
    <property type="entry name" value="TAZ_dom_sf"/>
</dbReference>
<evidence type="ECO:0000313" key="7">
    <source>
        <dbReference type="EMBL" id="GMT17175.1"/>
    </source>
</evidence>
<feature type="compositionally biased region" description="Polar residues" evidence="5">
    <location>
        <begin position="136"/>
        <end position="148"/>
    </location>
</feature>
<evidence type="ECO:0000256" key="2">
    <source>
        <dbReference type="ARBA" id="ARBA00022771"/>
    </source>
</evidence>
<feature type="zinc finger region" description="TAZ-type" evidence="4">
    <location>
        <begin position="14"/>
        <end position="100"/>
    </location>
</feature>
<dbReference type="PROSITE" id="PS50134">
    <property type="entry name" value="ZF_TAZ"/>
    <property type="match status" value="1"/>
</dbReference>
<keyword evidence="1 4" id="KW-0479">Metal-binding</keyword>
<feature type="domain" description="TAZ-type" evidence="6">
    <location>
        <begin position="14"/>
        <end position="100"/>
    </location>
</feature>
<dbReference type="Proteomes" id="UP001432322">
    <property type="component" value="Unassembled WGS sequence"/>
</dbReference>
<name>A0AAV5VGW4_9BILA</name>
<dbReference type="SUPFAM" id="SSF57933">
    <property type="entry name" value="TAZ domain"/>
    <property type="match status" value="1"/>
</dbReference>
<comment type="caution">
    <text evidence="7">The sequence shown here is derived from an EMBL/GenBank/DDBJ whole genome shotgun (WGS) entry which is preliminary data.</text>
</comment>
<proteinExistence type="predicted"/>
<dbReference type="AlphaFoldDB" id="A0AAV5VGW4"/>
<feature type="region of interest" description="Disordered" evidence="5">
    <location>
        <begin position="105"/>
        <end position="148"/>
    </location>
</feature>
<keyword evidence="2 4" id="KW-0863">Zinc-finger</keyword>
<organism evidence="7 8">
    <name type="scientific">Pristionchus fissidentatus</name>
    <dbReference type="NCBI Taxonomy" id="1538716"/>
    <lineage>
        <taxon>Eukaryota</taxon>
        <taxon>Metazoa</taxon>
        <taxon>Ecdysozoa</taxon>
        <taxon>Nematoda</taxon>
        <taxon>Chromadorea</taxon>
        <taxon>Rhabditida</taxon>
        <taxon>Rhabditina</taxon>
        <taxon>Diplogasteromorpha</taxon>
        <taxon>Diplogasteroidea</taxon>
        <taxon>Neodiplogasteridae</taxon>
        <taxon>Pristionchus</taxon>
    </lineage>
</organism>
<gene>
    <name evidence="7" type="ORF">PFISCL1PPCAC_8472</name>
</gene>
<keyword evidence="8" id="KW-1185">Reference proteome</keyword>
<accession>A0AAV5VGW4</accession>
<dbReference type="EMBL" id="BTSY01000003">
    <property type="protein sequence ID" value="GMT17175.1"/>
    <property type="molecule type" value="Genomic_DNA"/>
</dbReference>
<evidence type="ECO:0000256" key="4">
    <source>
        <dbReference type="PROSITE-ProRule" id="PRU00203"/>
    </source>
</evidence>
<evidence type="ECO:0000256" key="1">
    <source>
        <dbReference type="ARBA" id="ARBA00022723"/>
    </source>
</evidence>
<dbReference type="InterPro" id="IPR000197">
    <property type="entry name" value="Znf_TAZ"/>
</dbReference>
<evidence type="ECO:0000256" key="3">
    <source>
        <dbReference type="ARBA" id="ARBA00022833"/>
    </source>
</evidence>
<evidence type="ECO:0000256" key="5">
    <source>
        <dbReference type="SAM" id="MobiDB-lite"/>
    </source>
</evidence>
<dbReference type="Gene3D" id="1.20.1020.10">
    <property type="entry name" value="TAZ domain"/>
    <property type="match status" value="1"/>
</dbReference>
<feature type="non-terminal residue" evidence="7">
    <location>
        <position position="148"/>
    </location>
</feature>
<evidence type="ECO:0000313" key="8">
    <source>
        <dbReference type="Proteomes" id="UP001432322"/>
    </source>
</evidence>
<protein>
    <recommendedName>
        <fullName evidence="6">TAZ-type domain-containing protein</fullName>
    </recommendedName>
</protein>
<reference evidence="7" key="1">
    <citation type="submission" date="2023-10" db="EMBL/GenBank/DDBJ databases">
        <title>Genome assembly of Pristionchus species.</title>
        <authorList>
            <person name="Yoshida K."/>
            <person name="Sommer R.J."/>
        </authorList>
    </citation>
    <scope>NUCLEOTIDE SEQUENCE</scope>
    <source>
        <strain evidence="7">RS5133</strain>
    </source>
</reference>
<keyword evidence="3 4" id="KW-0862">Zinc</keyword>
<feature type="non-terminal residue" evidence="7">
    <location>
        <position position="1"/>
    </location>
</feature>
<dbReference type="GO" id="GO:0008270">
    <property type="term" value="F:zinc ion binding"/>
    <property type="evidence" value="ECO:0007669"/>
    <property type="project" value="UniProtKB-KW"/>
</dbReference>
<sequence>EEKEEREVKTGDMDGLEKISISLFNNSWTLLRTMQHARVCKEVPCHHQYCSLFKRLLPHIEVCGRQEHARKCGLARILLAHDRKEHAQRKDDNCPLCRQVKAIYRRHPGKAPRNYEEEERKEQEQDNEKRKKDTECSSGSQVDKQNSD</sequence>
<feature type="compositionally biased region" description="Basic and acidic residues" evidence="5">
    <location>
        <begin position="113"/>
        <end position="135"/>
    </location>
</feature>